<evidence type="ECO:0000256" key="4">
    <source>
        <dbReference type="ARBA" id="ARBA00022723"/>
    </source>
</evidence>
<dbReference type="FunFam" id="3.30.200.20:FF:000004">
    <property type="entry name" value="Calcium-dependent protein kinase 1"/>
    <property type="match status" value="1"/>
</dbReference>
<dbReference type="PROSITE" id="PS00108">
    <property type="entry name" value="PROTEIN_KINASE_ST"/>
    <property type="match status" value="1"/>
</dbReference>
<dbReference type="InterPro" id="IPR000719">
    <property type="entry name" value="Prot_kinase_dom"/>
</dbReference>
<dbReference type="PROSITE" id="PS50011">
    <property type="entry name" value="PROTEIN_KINASE_DOM"/>
    <property type="match status" value="1"/>
</dbReference>
<keyword evidence="7" id="KW-0418">Kinase</keyword>
<comment type="similarity">
    <text evidence="10">Belongs to the protein kinase superfamily. Ser/Thr protein kinase family. CDPK subfamily.</text>
</comment>
<evidence type="ECO:0000256" key="14">
    <source>
        <dbReference type="RuleBase" id="RU000304"/>
    </source>
</evidence>
<dbReference type="CDD" id="cd05117">
    <property type="entry name" value="STKc_CAMK"/>
    <property type="match status" value="1"/>
</dbReference>
<dbReference type="GO" id="GO:0004674">
    <property type="term" value="F:protein serine/threonine kinase activity"/>
    <property type="evidence" value="ECO:0007669"/>
    <property type="project" value="UniProtKB-KW"/>
</dbReference>
<dbReference type="Gene3D" id="3.30.200.20">
    <property type="entry name" value="Phosphorylase Kinase, domain 1"/>
    <property type="match status" value="1"/>
</dbReference>
<keyword evidence="5" id="KW-0677">Repeat</keyword>
<comment type="caution">
    <text evidence="17">The sequence shown here is derived from an EMBL/GenBank/DDBJ whole genome shotgun (WGS) entry which is preliminary data.</text>
</comment>
<evidence type="ECO:0000256" key="5">
    <source>
        <dbReference type="ARBA" id="ARBA00022737"/>
    </source>
</evidence>
<gene>
    <name evidence="17" type="ORF">J5N97_028987</name>
</gene>
<dbReference type="InterPro" id="IPR050205">
    <property type="entry name" value="CDPK_Ser/Thr_kinases"/>
</dbReference>
<evidence type="ECO:0000313" key="17">
    <source>
        <dbReference type="EMBL" id="KAJ0963865.1"/>
    </source>
</evidence>
<proteinExistence type="inferred from homology"/>
<evidence type="ECO:0000259" key="15">
    <source>
        <dbReference type="PROSITE" id="PS50011"/>
    </source>
</evidence>
<reference evidence="17" key="2">
    <citation type="journal article" date="2022" name="Hortic Res">
        <title>The genome of Dioscorea zingiberensis sheds light on the biosynthesis, origin and evolution of the medicinally important diosgenin saponins.</title>
        <authorList>
            <person name="Li Y."/>
            <person name="Tan C."/>
            <person name="Li Z."/>
            <person name="Guo J."/>
            <person name="Li S."/>
            <person name="Chen X."/>
            <person name="Wang C."/>
            <person name="Dai X."/>
            <person name="Yang H."/>
            <person name="Song W."/>
            <person name="Hou L."/>
            <person name="Xu J."/>
            <person name="Tong Z."/>
            <person name="Xu A."/>
            <person name="Yuan X."/>
            <person name="Wang W."/>
            <person name="Yang Q."/>
            <person name="Chen L."/>
            <person name="Sun Z."/>
            <person name="Wang K."/>
            <person name="Pan B."/>
            <person name="Chen J."/>
            <person name="Bao Y."/>
            <person name="Liu F."/>
            <person name="Qi X."/>
            <person name="Gang D.R."/>
            <person name="Wen J."/>
            <person name="Li J."/>
        </authorList>
    </citation>
    <scope>NUCLEOTIDE SEQUENCE</scope>
    <source>
        <strain evidence="17">Dzin_1.0</strain>
    </source>
</reference>
<dbReference type="Proteomes" id="UP001085076">
    <property type="component" value="Miscellaneous, Linkage group lg09"/>
</dbReference>
<dbReference type="PROSITE" id="PS00018">
    <property type="entry name" value="EF_HAND_1"/>
    <property type="match status" value="4"/>
</dbReference>
<comment type="catalytic activity">
    <reaction evidence="12">
        <text>L-seryl-[protein] + ATP = O-phospho-L-seryl-[protein] + ADP + H(+)</text>
        <dbReference type="Rhea" id="RHEA:17989"/>
        <dbReference type="Rhea" id="RHEA-COMP:9863"/>
        <dbReference type="Rhea" id="RHEA-COMP:11604"/>
        <dbReference type="ChEBI" id="CHEBI:15378"/>
        <dbReference type="ChEBI" id="CHEBI:29999"/>
        <dbReference type="ChEBI" id="CHEBI:30616"/>
        <dbReference type="ChEBI" id="CHEBI:83421"/>
        <dbReference type="ChEBI" id="CHEBI:456216"/>
        <dbReference type="EC" id="2.7.11.1"/>
    </reaction>
</comment>
<dbReference type="EC" id="2.7.11.1" evidence="1"/>
<evidence type="ECO:0000313" key="18">
    <source>
        <dbReference type="Proteomes" id="UP001085076"/>
    </source>
</evidence>
<dbReference type="EMBL" id="JAGGNH010000009">
    <property type="protein sequence ID" value="KAJ0963865.1"/>
    <property type="molecule type" value="Genomic_DNA"/>
</dbReference>
<dbReference type="InterPro" id="IPR017441">
    <property type="entry name" value="Protein_kinase_ATP_BS"/>
</dbReference>
<dbReference type="InterPro" id="IPR008271">
    <property type="entry name" value="Ser/Thr_kinase_AS"/>
</dbReference>
<feature type="domain" description="Protein kinase" evidence="15">
    <location>
        <begin position="18"/>
        <end position="276"/>
    </location>
</feature>
<evidence type="ECO:0000256" key="10">
    <source>
        <dbReference type="ARBA" id="ARBA00024334"/>
    </source>
</evidence>
<evidence type="ECO:0000256" key="2">
    <source>
        <dbReference type="ARBA" id="ARBA00022527"/>
    </source>
</evidence>
<dbReference type="PANTHER" id="PTHR24349">
    <property type="entry name" value="SERINE/THREONINE-PROTEIN KINASE"/>
    <property type="match status" value="1"/>
</dbReference>
<dbReference type="Gene3D" id="1.10.238.10">
    <property type="entry name" value="EF-hand"/>
    <property type="match status" value="2"/>
</dbReference>
<feature type="domain" description="EF-hand" evidence="16">
    <location>
        <begin position="319"/>
        <end position="354"/>
    </location>
</feature>
<dbReference type="InterPro" id="IPR011009">
    <property type="entry name" value="Kinase-like_dom_sf"/>
</dbReference>
<dbReference type="GO" id="GO:0005509">
    <property type="term" value="F:calcium ion binding"/>
    <property type="evidence" value="ECO:0007669"/>
    <property type="project" value="InterPro"/>
</dbReference>
<keyword evidence="6 13" id="KW-0547">Nucleotide-binding</keyword>
<keyword evidence="9 13" id="KW-0067">ATP-binding</keyword>
<accession>A0A9D5C036</accession>
<dbReference type="SMART" id="SM00220">
    <property type="entry name" value="S_TKc"/>
    <property type="match status" value="1"/>
</dbReference>
<keyword evidence="3" id="KW-0808">Transferase</keyword>
<comment type="catalytic activity">
    <reaction evidence="11">
        <text>L-threonyl-[protein] + ATP = O-phospho-L-threonyl-[protein] + ADP + H(+)</text>
        <dbReference type="Rhea" id="RHEA:46608"/>
        <dbReference type="Rhea" id="RHEA-COMP:11060"/>
        <dbReference type="Rhea" id="RHEA-COMP:11605"/>
        <dbReference type="ChEBI" id="CHEBI:15378"/>
        <dbReference type="ChEBI" id="CHEBI:30013"/>
        <dbReference type="ChEBI" id="CHEBI:30616"/>
        <dbReference type="ChEBI" id="CHEBI:61977"/>
        <dbReference type="ChEBI" id="CHEBI:456216"/>
        <dbReference type="EC" id="2.7.11.1"/>
    </reaction>
</comment>
<sequence length="483" mass="54198">MQSSCILGHDTANIRDHFTVGRKLGQGQYGTTYLCTEISTGVDYACKSISKRKLISKEDIDDVRREIQIMHHLAGQKNVVKIKGAYEDQLYVHIVMELCAGGELFDRIIQRGHYSERKAAELTRIIVGVVEACHSLGVMHRDLKPENFLLANKDDDLSLKGIDFGLSVFFKPGQVFTDVVGSPYYVAPEVLLKHYGPEADVWTAGVILYILLSGVPPFWAETQQGIFEAVLRGVIDFDSDPWPLISDSAKDLIRKMLCSQPSNRLKAHEVLCHPWICENGVAPDRILDPAVLSRLKQFSAMNKLKKMALRVIAGRLSEEEIAGLKEMFQAMDTDNSGAITFEELKEGLRKYGSTLKESEIRDLMNAADLDNSGTIDYGEFITATLHINKLEREEHLVAAFSYFDKDGSGYITVDELQQACKEQNMEDVFLDDIIKEVDQDNDGRIDYGEFVAMMRKGNANMGLGRRTMQNSLNMSMRDKPGAH</sequence>
<evidence type="ECO:0000256" key="3">
    <source>
        <dbReference type="ARBA" id="ARBA00022679"/>
    </source>
</evidence>
<dbReference type="OrthoDB" id="40902at2759"/>
<name>A0A9D5C036_9LILI</name>
<evidence type="ECO:0000256" key="6">
    <source>
        <dbReference type="ARBA" id="ARBA00022741"/>
    </source>
</evidence>
<feature type="domain" description="EF-hand" evidence="16">
    <location>
        <begin position="430"/>
        <end position="460"/>
    </location>
</feature>
<protein>
    <recommendedName>
        <fullName evidence="1">non-specific serine/threonine protein kinase</fullName>
        <ecNumber evidence="1">2.7.11.1</ecNumber>
    </recommendedName>
</protein>
<dbReference type="PROSITE" id="PS50222">
    <property type="entry name" value="EF_HAND_2"/>
    <property type="match status" value="4"/>
</dbReference>
<dbReference type="InterPro" id="IPR018247">
    <property type="entry name" value="EF_Hand_1_Ca_BS"/>
</dbReference>
<evidence type="ECO:0000256" key="7">
    <source>
        <dbReference type="ARBA" id="ARBA00022777"/>
    </source>
</evidence>
<dbReference type="InterPro" id="IPR011992">
    <property type="entry name" value="EF-hand-dom_pair"/>
</dbReference>
<keyword evidence="18" id="KW-1185">Reference proteome</keyword>
<dbReference type="InterPro" id="IPR002048">
    <property type="entry name" value="EF_hand_dom"/>
</dbReference>
<dbReference type="GO" id="GO:0005524">
    <property type="term" value="F:ATP binding"/>
    <property type="evidence" value="ECO:0007669"/>
    <property type="project" value="UniProtKB-UniRule"/>
</dbReference>
<evidence type="ECO:0000256" key="1">
    <source>
        <dbReference type="ARBA" id="ARBA00012513"/>
    </source>
</evidence>
<dbReference type="SMART" id="SM00054">
    <property type="entry name" value="EFh"/>
    <property type="match status" value="4"/>
</dbReference>
<dbReference type="Pfam" id="PF13499">
    <property type="entry name" value="EF-hand_7"/>
    <property type="match status" value="2"/>
</dbReference>
<dbReference type="Pfam" id="PF00069">
    <property type="entry name" value="Pkinase"/>
    <property type="match status" value="1"/>
</dbReference>
<reference evidence="17" key="1">
    <citation type="submission" date="2021-03" db="EMBL/GenBank/DDBJ databases">
        <authorList>
            <person name="Li Z."/>
            <person name="Yang C."/>
        </authorList>
    </citation>
    <scope>NUCLEOTIDE SEQUENCE</scope>
    <source>
        <strain evidence="17">Dzin_1.0</strain>
        <tissue evidence="17">Leaf</tissue>
    </source>
</reference>
<dbReference type="PROSITE" id="PS00107">
    <property type="entry name" value="PROTEIN_KINASE_ATP"/>
    <property type="match status" value="1"/>
</dbReference>
<dbReference type="AlphaFoldDB" id="A0A9D5C036"/>
<feature type="binding site" evidence="13">
    <location>
        <position position="47"/>
    </location>
    <ligand>
        <name>ATP</name>
        <dbReference type="ChEBI" id="CHEBI:30616"/>
    </ligand>
</feature>
<evidence type="ECO:0000259" key="16">
    <source>
        <dbReference type="PROSITE" id="PS50222"/>
    </source>
</evidence>
<evidence type="ECO:0000256" key="8">
    <source>
        <dbReference type="ARBA" id="ARBA00022837"/>
    </source>
</evidence>
<evidence type="ECO:0000256" key="11">
    <source>
        <dbReference type="ARBA" id="ARBA00047899"/>
    </source>
</evidence>
<dbReference type="SUPFAM" id="SSF56112">
    <property type="entry name" value="Protein kinase-like (PK-like)"/>
    <property type="match status" value="1"/>
</dbReference>
<evidence type="ECO:0000256" key="9">
    <source>
        <dbReference type="ARBA" id="ARBA00022840"/>
    </source>
</evidence>
<feature type="domain" description="EF-hand" evidence="16">
    <location>
        <begin position="391"/>
        <end position="426"/>
    </location>
</feature>
<keyword evidence="2 14" id="KW-0723">Serine/threonine-protein kinase</keyword>
<feature type="domain" description="EF-hand" evidence="16">
    <location>
        <begin position="355"/>
        <end position="390"/>
    </location>
</feature>
<keyword evidence="4" id="KW-0479">Metal-binding</keyword>
<dbReference type="FunFam" id="1.10.238.10:FF:000015">
    <property type="entry name" value="Calcium-dependent protein kinase 1"/>
    <property type="match status" value="1"/>
</dbReference>
<keyword evidence="8" id="KW-0106">Calcium</keyword>
<dbReference type="Gene3D" id="1.10.510.10">
    <property type="entry name" value="Transferase(Phosphotransferase) domain 1"/>
    <property type="match status" value="1"/>
</dbReference>
<organism evidence="17 18">
    <name type="scientific">Dioscorea zingiberensis</name>
    <dbReference type="NCBI Taxonomy" id="325984"/>
    <lineage>
        <taxon>Eukaryota</taxon>
        <taxon>Viridiplantae</taxon>
        <taxon>Streptophyta</taxon>
        <taxon>Embryophyta</taxon>
        <taxon>Tracheophyta</taxon>
        <taxon>Spermatophyta</taxon>
        <taxon>Magnoliopsida</taxon>
        <taxon>Liliopsida</taxon>
        <taxon>Dioscoreales</taxon>
        <taxon>Dioscoreaceae</taxon>
        <taxon>Dioscorea</taxon>
    </lineage>
</organism>
<evidence type="ECO:0000256" key="12">
    <source>
        <dbReference type="ARBA" id="ARBA00048679"/>
    </source>
</evidence>
<dbReference type="SUPFAM" id="SSF47473">
    <property type="entry name" value="EF-hand"/>
    <property type="match status" value="1"/>
</dbReference>
<evidence type="ECO:0000256" key="13">
    <source>
        <dbReference type="PROSITE-ProRule" id="PRU10141"/>
    </source>
</evidence>
<dbReference type="FunFam" id="1.10.510.10:FF:000178">
    <property type="entry name" value="Calcium-dependent protein kinase 5"/>
    <property type="match status" value="1"/>
</dbReference>